<reference evidence="6 7" key="3">
    <citation type="submission" date="2020-04" db="EMBL/GenBank/DDBJ databases">
        <title>Complete genome sequence of Pseudomonas putida strain JQ581.</title>
        <authorList>
            <person name="Mu Y."/>
        </authorList>
    </citation>
    <scope>NUCLEOTIDE SEQUENCE [LARGE SCALE GENOMIC DNA]</scope>
    <source>
        <strain evidence="6 7">JQ581</strain>
    </source>
</reference>
<evidence type="ECO:0000259" key="3">
    <source>
        <dbReference type="PROSITE" id="PS51462"/>
    </source>
</evidence>
<protein>
    <submittedName>
        <fullName evidence="4">NUDIX domain-containing protein</fullName>
    </submittedName>
</protein>
<reference evidence="5" key="4">
    <citation type="submission" date="2023-03" db="EMBL/GenBank/DDBJ databases">
        <title>Draft assemblies of triclosan tolerant bacteria isolated from returned activated sludge.</title>
        <authorList>
            <person name="Van Hamelsveld S."/>
        </authorList>
    </citation>
    <scope>NUCLEOTIDE SEQUENCE</scope>
    <source>
        <strain evidence="5">GW210012_S60</strain>
    </source>
</reference>
<evidence type="ECO:0000313" key="6">
    <source>
        <dbReference type="EMBL" id="QJQ10316.1"/>
    </source>
</evidence>
<dbReference type="InterPro" id="IPR015797">
    <property type="entry name" value="NUDIX_hydrolase-like_dom_sf"/>
</dbReference>
<dbReference type="Proteomes" id="UP000442695">
    <property type="component" value="Unassembled WGS sequence"/>
</dbReference>
<dbReference type="PANTHER" id="PTHR43046">
    <property type="entry name" value="GDP-MANNOSE MANNOSYL HYDROLASE"/>
    <property type="match status" value="1"/>
</dbReference>
<dbReference type="AlphaFoldDB" id="A0A7H5R2V6"/>
<proteinExistence type="predicted"/>
<evidence type="ECO:0000256" key="1">
    <source>
        <dbReference type="ARBA" id="ARBA00001946"/>
    </source>
</evidence>
<dbReference type="Gene3D" id="3.90.79.10">
    <property type="entry name" value="Nucleoside Triphosphate Pyrophosphohydrolase"/>
    <property type="match status" value="1"/>
</dbReference>
<evidence type="ECO:0000313" key="7">
    <source>
        <dbReference type="Proteomes" id="UP000076857"/>
    </source>
</evidence>
<dbReference type="GO" id="GO:0016787">
    <property type="term" value="F:hydrolase activity"/>
    <property type="evidence" value="ECO:0007669"/>
    <property type="project" value="UniProtKB-KW"/>
</dbReference>
<name>A0A7H5R2V6_PSEPU</name>
<dbReference type="Proteomes" id="UP000076857">
    <property type="component" value="Chromosome"/>
</dbReference>
<dbReference type="PRINTS" id="PR00502">
    <property type="entry name" value="NUDIXFAMILY"/>
</dbReference>
<dbReference type="Pfam" id="PF00293">
    <property type="entry name" value="NUDIX"/>
    <property type="match status" value="1"/>
</dbReference>
<keyword evidence="2" id="KW-0378">Hydrolase</keyword>
<dbReference type="EMBL" id="JARJLO010000334">
    <property type="protein sequence ID" value="MDF3873131.1"/>
    <property type="molecule type" value="Genomic_DNA"/>
</dbReference>
<sequence>MRDKRKGRIKSRATIICLRSGRVLLVRKKGGKWNFPGGSIEPGESPHTAAARELREETSIEGYGLLSLCSIKVDSVVHHIFTTRFHENEKPVADHEIVACKWVLREKLTPQLLTSAAAGLLATRLPALTA</sequence>
<dbReference type="SUPFAM" id="SSF55811">
    <property type="entry name" value="Nudix"/>
    <property type="match status" value="1"/>
</dbReference>
<dbReference type="EMBL" id="CP050951">
    <property type="protein sequence ID" value="QJQ10316.1"/>
    <property type="molecule type" value="Genomic_DNA"/>
</dbReference>
<evidence type="ECO:0000313" key="8">
    <source>
        <dbReference type="Proteomes" id="UP000442695"/>
    </source>
</evidence>
<dbReference type="OrthoDB" id="9791228at2"/>
<dbReference type="PROSITE" id="PS51462">
    <property type="entry name" value="NUDIX"/>
    <property type="match status" value="1"/>
</dbReference>
<dbReference type="EMBL" id="WOWR01000004">
    <property type="protein sequence ID" value="KAF0255850.1"/>
    <property type="molecule type" value="Genomic_DNA"/>
</dbReference>
<dbReference type="InterPro" id="IPR020476">
    <property type="entry name" value="Nudix_hydrolase"/>
</dbReference>
<dbReference type="Proteomes" id="UP001217741">
    <property type="component" value="Unassembled WGS sequence"/>
</dbReference>
<evidence type="ECO:0000256" key="2">
    <source>
        <dbReference type="ARBA" id="ARBA00022801"/>
    </source>
</evidence>
<organism evidence="4 8">
    <name type="scientific">Pseudomonas putida</name>
    <name type="common">Arthrobacter siderocapsulatus</name>
    <dbReference type="NCBI Taxonomy" id="303"/>
    <lineage>
        <taxon>Bacteria</taxon>
        <taxon>Pseudomonadati</taxon>
        <taxon>Pseudomonadota</taxon>
        <taxon>Gammaproteobacteria</taxon>
        <taxon>Pseudomonadales</taxon>
        <taxon>Pseudomonadaceae</taxon>
        <taxon>Pseudomonas</taxon>
    </lineage>
</organism>
<evidence type="ECO:0000313" key="5">
    <source>
        <dbReference type="EMBL" id="MDF3873131.1"/>
    </source>
</evidence>
<gene>
    <name evidence="6" type="ORF">A3L25_013160</name>
    <name evidence="4" type="ORF">GN299_05070</name>
    <name evidence="5" type="ORF">P3W50_22050</name>
</gene>
<dbReference type="RefSeq" id="WP_081238041.1">
    <property type="nucleotide sequence ID" value="NZ_BSKG01000001.1"/>
</dbReference>
<comment type="cofactor">
    <cofactor evidence="1">
        <name>Mg(2+)</name>
        <dbReference type="ChEBI" id="CHEBI:18420"/>
    </cofactor>
</comment>
<feature type="domain" description="Nudix hydrolase" evidence="3">
    <location>
        <begin position="7"/>
        <end position="127"/>
    </location>
</feature>
<accession>A0A7H5R2V6</accession>
<dbReference type="InterPro" id="IPR000086">
    <property type="entry name" value="NUDIX_hydrolase_dom"/>
</dbReference>
<reference evidence="4 8" key="2">
    <citation type="submission" date="2019-12" db="EMBL/GenBank/DDBJ databases">
        <authorList>
            <person name="Woiski C."/>
        </authorList>
    </citation>
    <scope>NUCLEOTIDE SEQUENCE [LARGE SCALE GENOMIC DNA]</scope>
    <source>
        <strain evidence="4 8">BOE100</strain>
    </source>
</reference>
<dbReference type="PANTHER" id="PTHR43046:SF14">
    <property type="entry name" value="MUTT_NUDIX FAMILY PROTEIN"/>
    <property type="match status" value="1"/>
</dbReference>
<evidence type="ECO:0000313" key="4">
    <source>
        <dbReference type="EMBL" id="KAF0255850.1"/>
    </source>
</evidence>
<reference evidence="6 7" key="1">
    <citation type="submission" date="2016-04" db="EMBL/GenBank/DDBJ databases">
        <authorList>
            <person name="Qiu J."/>
        </authorList>
    </citation>
    <scope>NUCLEOTIDE SEQUENCE [LARGE SCALE GENOMIC DNA]</scope>
    <source>
        <strain evidence="6 7">JQ581</strain>
    </source>
</reference>